<organism evidence="2 3">
    <name type="scientific">Vibrio mediterranei</name>
    <dbReference type="NCBI Taxonomy" id="689"/>
    <lineage>
        <taxon>Bacteria</taxon>
        <taxon>Pseudomonadati</taxon>
        <taxon>Pseudomonadota</taxon>
        <taxon>Gammaproteobacteria</taxon>
        <taxon>Vibrionales</taxon>
        <taxon>Vibrionaceae</taxon>
        <taxon>Vibrio</taxon>
    </lineage>
</organism>
<evidence type="ECO:0000313" key="2">
    <source>
        <dbReference type="EMBL" id="AYV20098.1"/>
    </source>
</evidence>
<accession>A0A3G4V8F6</accession>
<keyword evidence="1" id="KW-0732">Signal</keyword>
<evidence type="ECO:0008006" key="4">
    <source>
        <dbReference type="Google" id="ProtNLM"/>
    </source>
</evidence>
<dbReference type="RefSeq" id="WP_124939836.1">
    <property type="nucleotide sequence ID" value="NZ_CP033577.1"/>
</dbReference>
<name>A0A3G4V8F6_9VIBR</name>
<evidence type="ECO:0000256" key="1">
    <source>
        <dbReference type="SAM" id="SignalP"/>
    </source>
</evidence>
<feature type="chain" id="PRO_5018337631" description="DUF1496 domain-containing protein" evidence="1">
    <location>
        <begin position="28"/>
        <end position="132"/>
    </location>
</feature>
<reference evidence="2 3" key="1">
    <citation type="submission" date="2018-11" db="EMBL/GenBank/DDBJ databases">
        <title>Complete Genome Sequence of Vbrio mediterranei 117-T6: a Potential Pathogen Bacteria Isolated from the Conchocelis of Pyropia.</title>
        <authorList>
            <person name="Liu Q."/>
        </authorList>
    </citation>
    <scope>NUCLEOTIDE SEQUENCE [LARGE SCALE GENOMIC DNA]</scope>
    <source>
        <strain evidence="2 3">117-T6</strain>
    </source>
</reference>
<evidence type="ECO:0000313" key="3">
    <source>
        <dbReference type="Proteomes" id="UP000279760"/>
    </source>
</evidence>
<proteinExistence type="predicted"/>
<dbReference type="AlphaFoldDB" id="A0A3G4V8F6"/>
<gene>
    <name evidence="2" type="ORF">ECB94_01750</name>
</gene>
<protein>
    <recommendedName>
        <fullName evidence="4">DUF1496 domain-containing protein</fullName>
    </recommendedName>
</protein>
<dbReference type="Proteomes" id="UP000279760">
    <property type="component" value="Chromosome 1"/>
</dbReference>
<sequence>MYKVTQLKRCLTLLPMIVATISFTADAGQLLAQQQEVSAVTNANASYYSAFKQSNEDNWVYQLAQKNELKQHCYLSKDKSLPLGKQISYQGIEMTCIQIGKSSRIFWPTRWVEHCQSVGKPYNICVIDDIKT</sequence>
<feature type="signal peptide" evidence="1">
    <location>
        <begin position="1"/>
        <end position="27"/>
    </location>
</feature>
<dbReference type="EMBL" id="CP033577">
    <property type="protein sequence ID" value="AYV20098.1"/>
    <property type="molecule type" value="Genomic_DNA"/>
</dbReference>